<accession>A0A8E0R1X0</accession>
<dbReference type="SUPFAM" id="SSF49785">
    <property type="entry name" value="Galactose-binding domain-like"/>
    <property type="match status" value="1"/>
</dbReference>
<dbReference type="GO" id="GO:0000272">
    <property type="term" value="P:polysaccharide catabolic process"/>
    <property type="evidence" value="ECO:0007669"/>
    <property type="project" value="UniProtKB-KW"/>
</dbReference>
<evidence type="ECO:0000259" key="4">
    <source>
        <dbReference type="Pfam" id="PF02018"/>
    </source>
</evidence>
<protein>
    <recommendedName>
        <fullName evidence="4">CBM-cenC domain-containing protein</fullName>
    </recommendedName>
</protein>
<dbReference type="Pfam" id="PF02018">
    <property type="entry name" value="CBM_4_9"/>
    <property type="match status" value="1"/>
</dbReference>
<gene>
    <name evidence="5" type="ORF">Aud_001859</name>
</gene>
<reference evidence="5" key="1">
    <citation type="journal article" date="2015" name="Genome Announc.">
        <title>Draft Genome Sequence of the Pathogenic Filamentous Fungus Aspergillus udagawae Strain IFM 46973T.</title>
        <authorList>
            <person name="Kusuya Y."/>
            <person name="Takahashi-Nakaguchi A."/>
            <person name="Takahashi H."/>
            <person name="Yaguchi T."/>
        </authorList>
    </citation>
    <scope>NUCLEOTIDE SEQUENCE</scope>
    <source>
        <strain evidence="5">IFM 46973</strain>
    </source>
</reference>
<evidence type="ECO:0000313" key="6">
    <source>
        <dbReference type="Proteomes" id="UP000036893"/>
    </source>
</evidence>
<comment type="caution">
    <text evidence="5">The sequence shown here is derived from an EMBL/GenBank/DDBJ whole genome shotgun (WGS) entry which is preliminary data.</text>
</comment>
<dbReference type="InterPro" id="IPR003305">
    <property type="entry name" value="CenC_carb-bd"/>
</dbReference>
<reference evidence="5" key="2">
    <citation type="submission" date="2021-01" db="EMBL/GenBank/DDBJ databases">
        <title>Pan-genome distribution and transcriptional activeness of fungal secondary metabolism genes in Aspergillus section Fumigati.</title>
        <authorList>
            <person name="Takahashi H."/>
            <person name="Umemura M."/>
            <person name="Ninomiya A."/>
            <person name="Kusuya Y."/>
            <person name="Urayama S."/>
            <person name="Shimizu M."/>
            <person name="Watanabe A."/>
            <person name="Kamei K."/>
            <person name="Yaguchi T."/>
            <person name="Hagiwara D."/>
        </authorList>
    </citation>
    <scope>NUCLEOTIDE SEQUENCE</scope>
    <source>
        <strain evidence="5">IFM 46973</strain>
    </source>
</reference>
<feature type="domain" description="CBM-cenC" evidence="4">
    <location>
        <begin position="8"/>
        <end position="124"/>
    </location>
</feature>
<dbReference type="Gene3D" id="2.60.120.260">
    <property type="entry name" value="Galactose-binding domain-like"/>
    <property type="match status" value="1"/>
</dbReference>
<dbReference type="GeneID" id="66989335"/>
<keyword evidence="1" id="KW-0378">Hydrolase</keyword>
<evidence type="ECO:0000256" key="1">
    <source>
        <dbReference type="ARBA" id="ARBA00022801"/>
    </source>
</evidence>
<evidence type="ECO:0000313" key="5">
    <source>
        <dbReference type="EMBL" id="GIC94530.1"/>
    </source>
</evidence>
<dbReference type="Proteomes" id="UP000036893">
    <property type="component" value="Unassembled WGS sequence"/>
</dbReference>
<evidence type="ECO:0000256" key="2">
    <source>
        <dbReference type="ARBA" id="ARBA00023277"/>
    </source>
</evidence>
<keyword evidence="2" id="KW-0119">Carbohydrate metabolism</keyword>
<evidence type="ECO:0000256" key="3">
    <source>
        <dbReference type="ARBA" id="ARBA00023326"/>
    </source>
</evidence>
<name>A0A8E0R1X0_9EURO</name>
<proteinExistence type="predicted"/>
<organism evidence="5 6">
    <name type="scientific">Aspergillus udagawae</name>
    <dbReference type="NCBI Taxonomy" id="91492"/>
    <lineage>
        <taxon>Eukaryota</taxon>
        <taxon>Fungi</taxon>
        <taxon>Dikarya</taxon>
        <taxon>Ascomycota</taxon>
        <taxon>Pezizomycotina</taxon>
        <taxon>Eurotiomycetes</taxon>
        <taxon>Eurotiomycetidae</taxon>
        <taxon>Eurotiales</taxon>
        <taxon>Aspergillaceae</taxon>
        <taxon>Aspergillus</taxon>
        <taxon>Aspergillus subgen. Fumigati</taxon>
    </lineage>
</organism>
<sequence length="163" mass="17927">MALSTSCNLVVNPSFETGNLFPWFPSALKVAKISNATEAYDGDYYLDLQTAIGNRGNTISQPLRNLDPSLDYTFSMQVQAASPSANYCSFYVYMGKNSTTGFVATNMLFNSGEWTSITGHYRPRLAQEYLNIVASCTFEGSSYLGRVFIDDVVLAPSNCEDDV</sequence>
<dbReference type="EMBL" id="BBXM02000010">
    <property type="protein sequence ID" value="GIC94530.1"/>
    <property type="molecule type" value="Genomic_DNA"/>
</dbReference>
<dbReference type="InterPro" id="IPR008979">
    <property type="entry name" value="Galactose-bd-like_sf"/>
</dbReference>
<keyword evidence="3" id="KW-0624">Polysaccharide degradation</keyword>
<dbReference type="GO" id="GO:0016798">
    <property type="term" value="F:hydrolase activity, acting on glycosyl bonds"/>
    <property type="evidence" value="ECO:0007669"/>
    <property type="project" value="InterPro"/>
</dbReference>
<dbReference type="AlphaFoldDB" id="A0A8E0R1X0"/>
<dbReference type="RefSeq" id="XP_043151796.1">
    <property type="nucleotide sequence ID" value="XM_043295861.1"/>
</dbReference>